<dbReference type="FunCoup" id="Q54KE3">
    <property type="interactions" value="877"/>
</dbReference>
<evidence type="ECO:0000313" key="2">
    <source>
        <dbReference type="Proteomes" id="UP000002195"/>
    </source>
</evidence>
<dbReference type="KEGG" id="ddi:DDB_G0287383"/>
<reference evidence="1 2" key="1">
    <citation type="journal article" date="2005" name="Nature">
        <title>The genome of the social amoeba Dictyostelium discoideum.</title>
        <authorList>
            <consortium name="The Dictyostelium discoideum Sequencing Consortium"/>
            <person name="Eichinger L."/>
            <person name="Pachebat J.A."/>
            <person name="Glockner G."/>
            <person name="Rajandream M.A."/>
            <person name="Sucgang R."/>
            <person name="Berriman M."/>
            <person name="Song J."/>
            <person name="Olsen R."/>
            <person name="Szafranski K."/>
            <person name="Xu Q."/>
            <person name="Tunggal B."/>
            <person name="Kummerfeld S."/>
            <person name="Madera M."/>
            <person name="Konfortov B.A."/>
            <person name="Rivero F."/>
            <person name="Bankier A.T."/>
            <person name="Lehmann R."/>
            <person name="Hamlin N."/>
            <person name="Davies R."/>
            <person name="Gaudet P."/>
            <person name="Fey P."/>
            <person name="Pilcher K."/>
            <person name="Chen G."/>
            <person name="Saunders D."/>
            <person name="Sodergren E."/>
            <person name="Davis P."/>
            <person name="Kerhornou A."/>
            <person name="Nie X."/>
            <person name="Hall N."/>
            <person name="Anjard C."/>
            <person name="Hemphill L."/>
            <person name="Bason N."/>
            <person name="Farbrother P."/>
            <person name="Desany B."/>
            <person name="Just E."/>
            <person name="Morio T."/>
            <person name="Rost R."/>
            <person name="Churcher C."/>
            <person name="Cooper J."/>
            <person name="Haydock S."/>
            <person name="van Driessche N."/>
            <person name="Cronin A."/>
            <person name="Goodhead I."/>
            <person name="Muzny D."/>
            <person name="Mourier T."/>
            <person name="Pain A."/>
            <person name="Lu M."/>
            <person name="Harper D."/>
            <person name="Lindsay R."/>
            <person name="Hauser H."/>
            <person name="James K."/>
            <person name="Quiles M."/>
            <person name="Madan Babu M."/>
            <person name="Saito T."/>
            <person name="Buchrieser C."/>
            <person name="Wardroper A."/>
            <person name="Felder M."/>
            <person name="Thangavelu M."/>
            <person name="Johnson D."/>
            <person name="Knights A."/>
            <person name="Loulseged H."/>
            <person name="Mungall K."/>
            <person name="Oliver K."/>
            <person name="Price C."/>
            <person name="Quail M.A."/>
            <person name="Urushihara H."/>
            <person name="Hernandez J."/>
            <person name="Rabbinowitsch E."/>
            <person name="Steffen D."/>
            <person name="Sanders M."/>
            <person name="Ma J."/>
            <person name="Kohara Y."/>
            <person name="Sharp S."/>
            <person name="Simmonds M."/>
            <person name="Spiegler S."/>
            <person name="Tivey A."/>
            <person name="Sugano S."/>
            <person name="White B."/>
            <person name="Walker D."/>
            <person name="Woodward J."/>
            <person name="Winckler T."/>
            <person name="Tanaka Y."/>
            <person name="Shaulsky G."/>
            <person name="Schleicher M."/>
            <person name="Weinstock G."/>
            <person name="Rosenthal A."/>
            <person name="Cox E.C."/>
            <person name="Chisholm R.L."/>
            <person name="Gibbs R."/>
            <person name="Loomis W.F."/>
            <person name="Platzer M."/>
            <person name="Kay R.R."/>
            <person name="Williams J."/>
            <person name="Dear P.H."/>
            <person name="Noegel A.A."/>
            <person name="Barrell B."/>
            <person name="Kuspa A."/>
        </authorList>
    </citation>
    <scope>NUCLEOTIDE SEQUENCE [LARGE SCALE GENOMIC DNA]</scope>
    <source>
        <strain evidence="1 2">AX4</strain>
    </source>
</reference>
<protein>
    <submittedName>
        <fullName evidence="1">Uncharacterized protein</fullName>
    </submittedName>
</protein>
<comment type="caution">
    <text evidence="1">The sequence shown here is derived from an EMBL/GenBank/DDBJ whole genome shotgun (WGS) entry which is preliminary data.</text>
</comment>
<dbReference type="dictyBase" id="DDB_G0287383"/>
<organism evidence="1 2">
    <name type="scientific">Dictyostelium discoideum</name>
    <name type="common">Social amoeba</name>
    <dbReference type="NCBI Taxonomy" id="44689"/>
    <lineage>
        <taxon>Eukaryota</taxon>
        <taxon>Amoebozoa</taxon>
        <taxon>Evosea</taxon>
        <taxon>Eumycetozoa</taxon>
        <taxon>Dictyostelia</taxon>
        <taxon>Dictyosteliales</taxon>
        <taxon>Dictyosteliaceae</taxon>
        <taxon>Dictyostelium</taxon>
    </lineage>
</organism>
<dbReference type="Proteomes" id="UP000002195">
    <property type="component" value="Unassembled WGS sequence"/>
</dbReference>
<sequence length="169" mass="19694">MKTELKPTPTITTVPDEWFESLLRHEGISTLNNTSDTPSFFILMGEMKDLKIPSSEIVLSKHYILKTIFLKGGELQVNFPSPKVKVFVGYFKDPNNRDGELTVFLLRELEQTHTFNVLQRHIENPNPINGLQTDYESFNHLLQFIQEHHNEGKSLWEIDPTHKYDKEKL</sequence>
<dbReference type="eggNOG" id="ENOG502RI7N">
    <property type="taxonomic scope" value="Eukaryota"/>
</dbReference>
<dbReference type="RefSeq" id="XP_637280.1">
    <property type="nucleotide sequence ID" value="XM_632188.1"/>
</dbReference>
<dbReference type="PaxDb" id="44689-DDB0187460"/>
<name>Q54KE3_DICDI</name>
<proteinExistence type="predicted"/>
<accession>Q54KE3</accession>
<dbReference type="GeneID" id="8626111"/>
<dbReference type="HOGENOM" id="CLU_1581408_0_0_1"/>
<dbReference type="AlphaFoldDB" id="Q54KE3"/>
<evidence type="ECO:0000313" key="1">
    <source>
        <dbReference type="EMBL" id="EAL63759.1"/>
    </source>
</evidence>
<dbReference type="VEuPathDB" id="AmoebaDB:DDB_G0287383"/>
<keyword evidence="2" id="KW-1185">Reference proteome</keyword>
<gene>
    <name evidence="1" type="ORF">DDB_G0287383</name>
</gene>
<dbReference type="InParanoid" id="Q54KE3"/>
<dbReference type="EMBL" id="AAFI02000100">
    <property type="protein sequence ID" value="EAL63759.1"/>
    <property type="molecule type" value="Genomic_DNA"/>
</dbReference>